<evidence type="ECO:0000313" key="2">
    <source>
        <dbReference type="Proteomes" id="UP000265614"/>
    </source>
</evidence>
<keyword evidence="2" id="KW-1185">Reference proteome</keyword>
<protein>
    <submittedName>
        <fullName evidence="1">Esterase</fullName>
    </submittedName>
</protein>
<dbReference type="RefSeq" id="WP_119948989.1">
    <property type="nucleotide sequence ID" value="NZ_QZEZ01000001.1"/>
</dbReference>
<dbReference type="SUPFAM" id="SSF53474">
    <property type="entry name" value="alpha/beta-Hydrolases"/>
    <property type="match status" value="1"/>
</dbReference>
<comment type="caution">
    <text evidence="1">The sequence shown here is derived from an EMBL/GenBank/DDBJ whole genome shotgun (WGS) entry which is preliminary data.</text>
</comment>
<dbReference type="InterPro" id="IPR029058">
    <property type="entry name" value="AB_hydrolase_fold"/>
</dbReference>
<dbReference type="AlphaFoldDB" id="A0A3A3Z508"/>
<accession>A0A3A3Z508</accession>
<dbReference type="Gene3D" id="3.40.50.1820">
    <property type="entry name" value="alpha/beta hydrolase"/>
    <property type="match status" value="1"/>
</dbReference>
<evidence type="ECO:0000313" key="1">
    <source>
        <dbReference type="EMBL" id="RJK98063.1"/>
    </source>
</evidence>
<proteinExistence type="predicted"/>
<organism evidence="1 2">
    <name type="scientific">Vallicoccus soli</name>
    <dbReference type="NCBI Taxonomy" id="2339232"/>
    <lineage>
        <taxon>Bacteria</taxon>
        <taxon>Bacillati</taxon>
        <taxon>Actinomycetota</taxon>
        <taxon>Actinomycetes</taxon>
        <taxon>Motilibacterales</taxon>
        <taxon>Vallicoccaceae</taxon>
        <taxon>Vallicoccus</taxon>
    </lineage>
</organism>
<gene>
    <name evidence="1" type="ORF">D5H78_03760</name>
</gene>
<sequence>MSSSRPAEPRVAGRTAHLRLADPEGRWRSVRLWQEVGLPGSRLDLAPADGGWELALDLPADVDRVEYLFVATGPDGGTEHLLDPANPRRVGGAFGDHSVLELPGYAPPPWLGVDAPEGTREPLAAGGVDGQLWASAGLAGDAPAPLVVAHDGPEYDDLAALTRCLAGLGRPVRAALLAPGPRDERYSADPAYADLLAGEVLPALRARVPVTGVLGLGASLGGLAWLHAQRRHPGVADALLLQSATFFHRRLDPQEAGFARFGRIARFVEEVLAARTAPRPVPTVLTCGRREENLANNRAVAQALARQGYGARLVEVADVHNYTAWRDALQPHLGALVARVARAAP</sequence>
<dbReference type="EMBL" id="QZEZ01000001">
    <property type="protein sequence ID" value="RJK98063.1"/>
    <property type="molecule type" value="Genomic_DNA"/>
</dbReference>
<dbReference type="PANTHER" id="PTHR48098">
    <property type="entry name" value="ENTEROCHELIN ESTERASE-RELATED"/>
    <property type="match status" value="1"/>
</dbReference>
<name>A0A3A3Z508_9ACTN</name>
<dbReference type="Proteomes" id="UP000265614">
    <property type="component" value="Unassembled WGS sequence"/>
</dbReference>
<reference evidence="1 2" key="1">
    <citation type="submission" date="2018-09" db="EMBL/GenBank/DDBJ databases">
        <title>YIM 75000 draft genome.</title>
        <authorList>
            <person name="Tang S."/>
            <person name="Feng Y."/>
        </authorList>
    </citation>
    <scope>NUCLEOTIDE SEQUENCE [LARGE SCALE GENOMIC DNA]</scope>
    <source>
        <strain evidence="1 2">YIM 75000</strain>
    </source>
</reference>
<dbReference type="PANTHER" id="PTHR48098:SF3">
    <property type="entry name" value="IRON(III) ENTEROBACTIN ESTERASE"/>
    <property type="match status" value="1"/>
</dbReference>
<dbReference type="OrthoDB" id="9775130at2"/>
<dbReference type="InterPro" id="IPR050583">
    <property type="entry name" value="Mycobacterial_A85_antigen"/>
</dbReference>